<dbReference type="STRING" id="1123024.GCA_000423625_02681"/>
<sequence>MSEGERYSLRDADIGDYLRTNSNFFRDAMSHADSLMERTKDAADSDEVAVPVESLRMMRQAMVAMSKTINDTTLPVEESLFNGDKGANCDYNPFRKINI</sequence>
<dbReference type="AlphaFoldDB" id="A0A511D7W4"/>
<evidence type="ECO:0000313" key="2">
    <source>
        <dbReference type="Proteomes" id="UP000321328"/>
    </source>
</evidence>
<protein>
    <submittedName>
        <fullName evidence="1">Uncharacterized protein</fullName>
    </submittedName>
</protein>
<keyword evidence="2" id="KW-1185">Reference proteome</keyword>
<reference evidence="1 2" key="1">
    <citation type="submission" date="2019-07" db="EMBL/GenBank/DDBJ databases">
        <title>Whole genome shotgun sequence of Pseudonocardia asaccharolytica NBRC 16224.</title>
        <authorList>
            <person name="Hosoyama A."/>
            <person name="Uohara A."/>
            <person name="Ohji S."/>
            <person name="Ichikawa N."/>
        </authorList>
    </citation>
    <scope>NUCLEOTIDE SEQUENCE [LARGE SCALE GENOMIC DNA]</scope>
    <source>
        <strain evidence="1 2">NBRC 16224</strain>
    </source>
</reference>
<dbReference type="RefSeq" id="WP_028930433.1">
    <property type="nucleotide sequence ID" value="NZ_AUII01000011.1"/>
</dbReference>
<evidence type="ECO:0000313" key="1">
    <source>
        <dbReference type="EMBL" id="GEL20895.1"/>
    </source>
</evidence>
<proteinExistence type="predicted"/>
<organism evidence="1 2">
    <name type="scientific">Pseudonocardia asaccharolytica DSM 44247 = NBRC 16224</name>
    <dbReference type="NCBI Taxonomy" id="1123024"/>
    <lineage>
        <taxon>Bacteria</taxon>
        <taxon>Bacillati</taxon>
        <taxon>Actinomycetota</taxon>
        <taxon>Actinomycetes</taxon>
        <taxon>Pseudonocardiales</taxon>
        <taxon>Pseudonocardiaceae</taxon>
        <taxon>Pseudonocardia</taxon>
    </lineage>
</organism>
<gene>
    <name evidence="1" type="ORF">PA7_47320</name>
</gene>
<dbReference type="EMBL" id="BJVI01000107">
    <property type="protein sequence ID" value="GEL20895.1"/>
    <property type="molecule type" value="Genomic_DNA"/>
</dbReference>
<dbReference type="Proteomes" id="UP000321328">
    <property type="component" value="Unassembled WGS sequence"/>
</dbReference>
<dbReference type="OrthoDB" id="9892893at2"/>
<comment type="caution">
    <text evidence="1">The sequence shown here is derived from an EMBL/GenBank/DDBJ whole genome shotgun (WGS) entry which is preliminary data.</text>
</comment>
<name>A0A511D7W4_9PSEU</name>
<accession>A0A511D7W4</accession>